<keyword evidence="3" id="KW-1185">Reference proteome</keyword>
<feature type="compositionally biased region" description="Pro residues" evidence="1">
    <location>
        <begin position="146"/>
        <end position="164"/>
    </location>
</feature>
<evidence type="ECO:0000313" key="2">
    <source>
        <dbReference type="EMBL" id="RMI19447.1"/>
    </source>
</evidence>
<dbReference type="Proteomes" id="UP000274097">
    <property type="component" value="Unassembled WGS sequence"/>
</dbReference>
<feature type="region of interest" description="Disordered" evidence="1">
    <location>
        <begin position="28"/>
        <end position="164"/>
    </location>
</feature>
<proteinExistence type="predicted"/>
<organism evidence="2 3">
    <name type="scientific">Teichococcus wenyumeiae</name>
    <dbReference type="NCBI Taxonomy" id="2478470"/>
    <lineage>
        <taxon>Bacteria</taxon>
        <taxon>Pseudomonadati</taxon>
        <taxon>Pseudomonadota</taxon>
        <taxon>Alphaproteobacteria</taxon>
        <taxon>Acetobacterales</taxon>
        <taxon>Roseomonadaceae</taxon>
        <taxon>Roseomonas</taxon>
    </lineage>
</organism>
<evidence type="ECO:0000256" key="1">
    <source>
        <dbReference type="SAM" id="MobiDB-lite"/>
    </source>
</evidence>
<dbReference type="RefSeq" id="WP_122140108.1">
    <property type="nucleotide sequence ID" value="NZ_RFLX01000019.1"/>
</dbReference>
<evidence type="ECO:0000313" key="3">
    <source>
        <dbReference type="Proteomes" id="UP000274097"/>
    </source>
</evidence>
<protein>
    <submittedName>
        <fullName evidence="2">Uncharacterized protein</fullName>
    </submittedName>
</protein>
<feature type="compositionally biased region" description="Basic and acidic residues" evidence="1">
    <location>
        <begin position="62"/>
        <end position="77"/>
    </location>
</feature>
<gene>
    <name evidence="2" type="ORF">EBE87_20050</name>
</gene>
<sequence>MAGSLVLPLSGCIGSGEGPLEFFSAITNDPLEGRTRPPGLDSDGYPNLATVPPAPARGAASAREELTRALADLREQSETPATPGAPVPPLPAGADSSVPANPPPPPRLAAAPRIAPGTELPLPAPGRETPGEPAAPNAVPADPGQAPAPPPAEMLAPPPPAPSL</sequence>
<comment type="caution">
    <text evidence="2">The sequence shown here is derived from an EMBL/GenBank/DDBJ whole genome shotgun (WGS) entry which is preliminary data.</text>
</comment>
<reference evidence="2 3" key="1">
    <citation type="submission" date="2018-10" db="EMBL/GenBank/DDBJ databases">
        <title>Roseomonas sp. nov., isolated from feces of Tibetan antelopes in the Qinghai-Tibet plateau, China.</title>
        <authorList>
            <person name="Tian Z."/>
        </authorList>
    </citation>
    <scope>NUCLEOTIDE SEQUENCE [LARGE SCALE GENOMIC DNA]</scope>
    <source>
        <strain evidence="2 3">Z23</strain>
    </source>
</reference>
<dbReference type="EMBL" id="RFLX01000019">
    <property type="protein sequence ID" value="RMI19447.1"/>
    <property type="molecule type" value="Genomic_DNA"/>
</dbReference>
<name>A0ABX9VEY5_9PROT</name>
<accession>A0ABX9VEY5</accession>